<dbReference type="AlphaFoldDB" id="A0AAV7PLY5"/>
<name>A0AAV7PLY5_PLEWA</name>
<feature type="region of interest" description="Disordered" evidence="1">
    <location>
        <begin position="1"/>
        <end position="20"/>
    </location>
</feature>
<reference evidence="2" key="1">
    <citation type="journal article" date="2022" name="bioRxiv">
        <title>Sequencing and chromosome-scale assembly of the giantPleurodeles waltlgenome.</title>
        <authorList>
            <person name="Brown T."/>
            <person name="Elewa A."/>
            <person name="Iarovenko S."/>
            <person name="Subramanian E."/>
            <person name="Araus A.J."/>
            <person name="Petzold A."/>
            <person name="Susuki M."/>
            <person name="Suzuki K.-i.T."/>
            <person name="Hayashi T."/>
            <person name="Toyoda A."/>
            <person name="Oliveira C."/>
            <person name="Osipova E."/>
            <person name="Leigh N.D."/>
            <person name="Simon A."/>
            <person name="Yun M.H."/>
        </authorList>
    </citation>
    <scope>NUCLEOTIDE SEQUENCE</scope>
    <source>
        <strain evidence="2">20211129_DDA</strain>
        <tissue evidence="2">Liver</tissue>
    </source>
</reference>
<keyword evidence="3" id="KW-1185">Reference proteome</keyword>
<gene>
    <name evidence="2" type="ORF">NDU88_005199</name>
</gene>
<feature type="non-terminal residue" evidence="2">
    <location>
        <position position="103"/>
    </location>
</feature>
<feature type="non-terminal residue" evidence="2">
    <location>
        <position position="1"/>
    </location>
</feature>
<dbReference type="Proteomes" id="UP001066276">
    <property type="component" value="Chromosome 7"/>
</dbReference>
<organism evidence="2 3">
    <name type="scientific">Pleurodeles waltl</name>
    <name type="common">Iberian ribbed newt</name>
    <dbReference type="NCBI Taxonomy" id="8319"/>
    <lineage>
        <taxon>Eukaryota</taxon>
        <taxon>Metazoa</taxon>
        <taxon>Chordata</taxon>
        <taxon>Craniata</taxon>
        <taxon>Vertebrata</taxon>
        <taxon>Euteleostomi</taxon>
        <taxon>Amphibia</taxon>
        <taxon>Batrachia</taxon>
        <taxon>Caudata</taxon>
        <taxon>Salamandroidea</taxon>
        <taxon>Salamandridae</taxon>
        <taxon>Pleurodelinae</taxon>
        <taxon>Pleurodeles</taxon>
    </lineage>
</organism>
<protein>
    <submittedName>
        <fullName evidence="2">Uncharacterized protein</fullName>
    </submittedName>
</protein>
<evidence type="ECO:0000313" key="3">
    <source>
        <dbReference type="Proteomes" id="UP001066276"/>
    </source>
</evidence>
<accession>A0AAV7PLY5</accession>
<sequence length="103" mass="11184">HLSLPSLEQIQVPRSAATPSPSLLQRHSWWWSVHLSRNGTIGHGAGGGHTQHGTGGILNRCHLTLGLLSTCPCHHWTKYSSLGHLQLLRHPFCNVTPGDGLCT</sequence>
<evidence type="ECO:0000313" key="2">
    <source>
        <dbReference type="EMBL" id="KAJ1126793.1"/>
    </source>
</evidence>
<evidence type="ECO:0000256" key="1">
    <source>
        <dbReference type="SAM" id="MobiDB-lite"/>
    </source>
</evidence>
<proteinExistence type="predicted"/>
<dbReference type="EMBL" id="JANPWB010000011">
    <property type="protein sequence ID" value="KAJ1126793.1"/>
    <property type="molecule type" value="Genomic_DNA"/>
</dbReference>
<comment type="caution">
    <text evidence="2">The sequence shown here is derived from an EMBL/GenBank/DDBJ whole genome shotgun (WGS) entry which is preliminary data.</text>
</comment>